<dbReference type="AlphaFoldDB" id="A0A919AQV3"/>
<organism evidence="1 2">
    <name type="scientific">Streptomyces spiralis</name>
    <dbReference type="NCBI Taxonomy" id="66376"/>
    <lineage>
        <taxon>Bacteria</taxon>
        <taxon>Bacillati</taxon>
        <taxon>Actinomycetota</taxon>
        <taxon>Actinomycetes</taxon>
        <taxon>Kitasatosporales</taxon>
        <taxon>Streptomycetaceae</taxon>
        <taxon>Streptomyces</taxon>
    </lineage>
</organism>
<reference evidence="1" key="2">
    <citation type="submission" date="2020-09" db="EMBL/GenBank/DDBJ databases">
        <authorList>
            <person name="Sun Q."/>
            <person name="Ohkuma M."/>
        </authorList>
    </citation>
    <scope>NUCLEOTIDE SEQUENCE</scope>
    <source>
        <strain evidence="1">JCM 3302</strain>
    </source>
</reference>
<sequence length="63" mass="7029">MVHAMSELPPDSPRLRAILAHLDKQLAENETAGMYLRLQRRAVLAALEHGEDCLHSGIGRRGR</sequence>
<protein>
    <submittedName>
        <fullName evidence="1">Uncharacterized protein</fullName>
    </submittedName>
</protein>
<dbReference type="EMBL" id="BNBC01000098">
    <property type="protein sequence ID" value="GHF20297.1"/>
    <property type="molecule type" value="Genomic_DNA"/>
</dbReference>
<evidence type="ECO:0000313" key="2">
    <source>
        <dbReference type="Proteomes" id="UP000641386"/>
    </source>
</evidence>
<dbReference type="Proteomes" id="UP000641386">
    <property type="component" value="Unassembled WGS sequence"/>
</dbReference>
<gene>
    <name evidence="1" type="ORF">GCM10014715_88580</name>
</gene>
<comment type="caution">
    <text evidence="1">The sequence shown here is derived from an EMBL/GenBank/DDBJ whole genome shotgun (WGS) entry which is preliminary data.</text>
</comment>
<keyword evidence="2" id="KW-1185">Reference proteome</keyword>
<name>A0A919AQV3_9ACTN</name>
<accession>A0A919AQV3</accession>
<reference evidence="1" key="1">
    <citation type="journal article" date="2014" name="Int. J. Syst. Evol. Microbiol.">
        <title>Complete genome sequence of Corynebacterium casei LMG S-19264T (=DSM 44701T), isolated from a smear-ripened cheese.</title>
        <authorList>
            <consortium name="US DOE Joint Genome Institute (JGI-PGF)"/>
            <person name="Walter F."/>
            <person name="Albersmeier A."/>
            <person name="Kalinowski J."/>
            <person name="Ruckert C."/>
        </authorList>
    </citation>
    <scope>NUCLEOTIDE SEQUENCE</scope>
    <source>
        <strain evidence="1">JCM 3302</strain>
    </source>
</reference>
<evidence type="ECO:0000313" key="1">
    <source>
        <dbReference type="EMBL" id="GHF20297.1"/>
    </source>
</evidence>
<proteinExistence type="predicted"/>